<reference evidence="2 3" key="1">
    <citation type="journal article" date="2016" name="Gut Pathog.">
        <title>Whole genome sequencing of "Faecalibaculum rodentium" ALO17, isolated from C57BL/6J laboratory mouse feces.</title>
        <authorList>
            <person name="Lim S."/>
            <person name="Chang D.H."/>
            <person name="Ahn S."/>
            <person name="Kim B.C."/>
        </authorList>
    </citation>
    <scope>NUCLEOTIDE SEQUENCE [LARGE SCALE GENOMIC DNA]</scope>
    <source>
        <strain evidence="2 3">Alo17</strain>
    </source>
</reference>
<dbReference type="CDD" id="cd10944">
    <property type="entry name" value="CE4_SmPgdA_like"/>
    <property type="match status" value="1"/>
</dbReference>
<evidence type="ECO:0000313" key="3">
    <source>
        <dbReference type="Proteomes" id="UP000069771"/>
    </source>
</evidence>
<dbReference type="Pfam" id="PF01522">
    <property type="entry name" value="Polysacc_deac_1"/>
    <property type="match status" value="1"/>
</dbReference>
<dbReference type="AlphaFoldDB" id="A0A140DRC4"/>
<accession>A0A140DRC4</accession>
<dbReference type="RefSeq" id="WP_067554038.1">
    <property type="nucleotide sequence ID" value="NZ_CAMTBT010000029.1"/>
</dbReference>
<dbReference type="Pfam" id="PF16403">
    <property type="entry name" value="Bact_surface_Ig-like"/>
    <property type="match status" value="1"/>
</dbReference>
<dbReference type="InterPro" id="IPR013783">
    <property type="entry name" value="Ig-like_fold"/>
</dbReference>
<dbReference type="InterPro" id="IPR050248">
    <property type="entry name" value="Polysacc_deacetylase_ArnD"/>
</dbReference>
<proteinExistence type="predicted"/>
<dbReference type="PROSITE" id="PS51677">
    <property type="entry name" value="NODB"/>
    <property type="match status" value="1"/>
</dbReference>
<dbReference type="GO" id="GO:0005975">
    <property type="term" value="P:carbohydrate metabolic process"/>
    <property type="evidence" value="ECO:0007669"/>
    <property type="project" value="InterPro"/>
</dbReference>
<dbReference type="EMBL" id="CP011391">
    <property type="protein sequence ID" value="AMK53201.1"/>
    <property type="molecule type" value="Genomic_DNA"/>
</dbReference>
<dbReference type="InterPro" id="IPR032179">
    <property type="entry name" value="Cry22Aa_Ig-like"/>
</dbReference>
<dbReference type="InterPro" id="IPR022038">
    <property type="entry name" value="Ig-like_bact"/>
</dbReference>
<dbReference type="Pfam" id="PF07523">
    <property type="entry name" value="Big_3"/>
    <property type="match status" value="1"/>
</dbReference>
<dbReference type="PANTHER" id="PTHR10587">
    <property type="entry name" value="GLYCOSYL TRANSFERASE-RELATED"/>
    <property type="match status" value="1"/>
</dbReference>
<organism evidence="2 3">
    <name type="scientific">Faecalibaculum rodentium</name>
    <dbReference type="NCBI Taxonomy" id="1702221"/>
    <lineage>
        <taxon>Bacteria</taxon>
        <taxon>Bacillati</taxon>
        <taxon>Bacillota</taxon>
        <taxon>Erysipelotrichia</taxon>
        <taxon>Erysipelotrichales</taxon>
        <taxon>Erysipelotrichaceae</taxon>
        <taxon>Faecalibaculum</taxon>
    </lineage>
</organism>
<dbReference type="Gene3D" id="3.20.20.370">
    <property type="entry name" value="Glycoside hydrolase/deacetylase"/>
    <property type="match status" value="1"/>
</dbReference>
<dbReference type="OrthoDB" id="9806342at2"/>
<dbReference type="KEGG" id="fro:AALO17_00670"/>
<dbReference type="GO" id="GO:0016810">
    <property type="term" value="F:hydrolase activity, acting on carbon-nitrogen (but not peptide) bonds"/>
    <property type="evidence" value="ECO:0007669"/>
    <property type="project" value="InterPro"/>
</dbReference>
<protein>
    <recommendedName>
        <fullName evidence="1">NodB homology domain-containing protein</fullName>
    </recommendedName>
</protein>
<dbReference type="PANTHER" id="PTHR10587:SF125">
    <property type="entry name" value="POLYSACCHARIDE DEACETYLASE YHEN-RELATED"/>
    <property type="match status" value="1"/>
</dbReference>
<dbReference type="SUPFAM" id="SSF88713">
    <property type="entry name" value="Glycoside hydrolase/deacetylase"/>
    <property type="match status" value="1"/>
</dbReference>
<dbReference type="STRING" id="1702221.AALO17_00670"/>
<evidence type="ECO:0000259" key="1">
    <source>
        <dbReference type="PROSITE" id="PS51677"/>
    </source>
</evidence>
<evidence type="ECO:0000313" key="2">
    <source>
        <dbReference type="EMBL" id="AMK53201.1"/>
    </source>
</evidence>
<dbReference type="Gene3D" id="2.60.40.10">
    <property type="entry name" value="Immunoglobulins"/>
    <property type="match status" value="2"/>
</dbReference>
<name>A0A140DRC4_9FIRM</name>
<gene>
    <name evidence="2" type="ORF">AALO17_00670</name>
</gene>
<dbReference type="InterPro" id="IPR011330">
    <property type="entry name" value="Glyco_hydro/deAcase_b/a-brl"/>
</dbReference>
<dbReference type="InterPro" id="IPR002509">
    <property type="entry name" value="NODB_dom"/>
</dbReference>
<dbReference type="PATRIC" id="fig|1702221.3.peg.64"/>
<sequence>MAAKRKKGRRRRIRWSRFLVLGACAALVLGLFTSICLLISPLHLKAGEVTTEYKHKYDPESNIRVAFLGSPADVKIEGTVDTNQVGDYPLTYTYKGHEAKAVVHVTDTTAPTLEVRDYMADMTQDVKPEDMVTSAKDAGEVTVAFAPDTEDLTPKGKHRVTIVATDEFGNKTERQATLDRVEDTTKPQLKSDNKTLKVKQGTAFELSGITATDDMDPEPAITWDEDSIDMTKAGDYEVTVVATDRSGNKSELKQKVTVEKNPEYGNKVVFLTFDDGPSENTGKILKILEKYDAKATFFVTGNGQADNHFIKEAYDQGNAIGLHTYTHDYSYVYSSVDNYFQDLQQISDMVKDITGEAPKVIRFPGGSSNTVSANYTEGIMSRLVDLVHEKGYEYFDWNVSSGDAGGNDIPVDTIVQGATACEEQYCTILFHDTMAKNTTVEALPEIIRHYKERGYVFLPLTRDSVAAHHGVNN</sequence>
<feature type="domain" description="NodB homology" evidence="1">
    <location>
        <begin position="267"/>
        <end position="458"/>
    </location>
</feature>
<dbReference type="GeneID" id="78476989"/>
<dbReference type="Proteomes" id="UP000069771">
    <property type="component" value="Chromosome"/>
</dbReference>
<keyword evidence="3" id="KW-1185">Reference proteome</keyword>